<organism evidence="1 2">
    <name type="scientific">Catharanthus roseus</name>
    <name type="common">Madagascar periwinkle</name>
    <name type="synonym">Vinca rosea</name>
    <dbReference type="NCBI Taxonomy" id="4058"/>
    <lineage>
        <taxon>Eukaryota</taxon>
        <taxon>Viridiplantae</taxon>
        <taxon>Streptophyta</taxon>
        <taxon>Embryophyta</taxon>
        <taxon>Tracheophyta</taxon>
        <taxon>Spermatophyta</taxon>
        <taxon>Magnoliopsida</taxon>
        <taxon>eudicotyledons</taxon>
        <taxon>Gunneridae</taxon>
        <taxon>Pentapetalae</taxon>
        <taxon>asterids</taxon>
        <taxon>lamiids</taxon>
        <taxon>Gentianales</taxon>
        <taxon>Apocynaceae</taxon>
        <taxon>Rauvolfioideae</taxon>
        <taxon>Vinceae</taxon>
        <taxon>Catharanthinae</taxon>
        <taxon>Catharanthus</taxon>
    </lineage>
</organism>
<dbReference type="Proteomes" id="UP001060085">
    <property type="component" value="Linkage Group LG04"/>
</dbReference>
<proteinExistence type="predicted"/>
<evidence type="ECO:0000313" key="2">
    <source>
        <dbReference type="Proteomes" id="UP001060085"/>
    </source>
</evidence>
<name>A0ACC0B4Y2_CATRO</name>
<dbReference type="EMBL" id="CM044704">
    <property type="protein sequence ID" value="KAI5667689.1"/>
    <property type="molecule type" value="Genomic_DNA"/>
</dbReference>
<reference evidence="2" key="1">
    <citation type="journal article" date="2023" name="Nat. Plants">
        <title>Single-cell RNA sequencing provides a high-resolution roadmap for understanding the multicellular compartmentation of specialized metabolism.</title>
        <authorList>
            <person name="Sun S."/>
            <person name="Shen X."/>
            <person name="Li Y."/>
            <person name="Li Y."/>
            <person name="Wang S."/>
            <person name="Li R."/>
            <person name="Zhang H."/>
            <person name="Shen G."/>
            <person name="Guo B."/>
            <person name="Wei J."/>
            <person name="Xu J."/>
            <person name="St-Pierre B."/>
            <person name="Chen S."/>
            <person name="Sun C."/>
        </authorList>
    </citation>
    <scope>NUCLEOTIDE SEQUENCE [LARGE SCALE GENOMIC DNA]</scope>
</reference>
<evidence type="ECO:0000313" key="1">
    <source>
        <dbReference type="EMBL" id="KAI5667689.1"/>
    </source>
</evidence>
<protein>
    <submittedName>
        <fullName evidence="1">Uncharacterized protein</fullName>
    </submittedName>
</protein>
<comment type="caution">
    <text evidence="1">The sequence shown here is derived from an EMBL/GenBank/DDBJ whole genome shotgun (WGS) entry which is preliminary data.</text>
</comment>
<gene>
    <name evidence="1" type="ORF">M9H77_17542</name>
</gene>
<keyword evidence="2" id="KW-1185">Reference proteome</keyword>
<accession>A0ACC0B4Y2</accession>
<sequence length="265" mass="30336">MAANARVNDDATSSGTKDNSKQVAEAAGLKIQDMSDERKVRYTVMKLVGQAQIWWSGKEFDLQLAGNYSVTWEEMKLELKRKNLLRYYQQELFDELTNLRQRSMTVIENNQLRDFLLKSGRLQTPENSQPTLEALTRQLQQPTISLIMADRNRSQMTESKRQDANLECFNCGLRGHYAWECLKKKNLHIGVEPNDEQETEEESTEVFCISGCVTRSMPRVQRLMVPGVTPYGSRCDAKGWWGVGLRMGKFVPLSPAPRPIPFLLI</sequence>